<sequence length="125" mass="14765">MKPYIILFVALIMLVKPLWPVIEYVANYDYIAKVLCENKDRPQLHCNGKCYLAKQLEKQQKDQDKNPFGEQRLKMEIQPLVFFQSLLVFDLDTLFQVYPDKNSFRYQGIHSQLFISDISHPPEVV</sequence>
<evidence type="ECO:0000313" key="1">
    <source>
        <dbReference type="EMBL" id="SFB98208.1"/>
    </source>
</evidence>
<dbReference type="RefSeq" id="WP_083569682.1">
    <property type="nucleotide sequence ID" value="NZ_FOKU01000004.1"/>
</dbReference>
<dbReference type="EMBL" id="FRAT01000006">
    <property type="protein sequence ID" value="SHL00444.1"/>
    <property type="molecule type" value="Genomic_DNA"/>
</dbReference>
<accession>A0A1M6X3E9</accession>
<dbReference type="OrthoDB" id="980645at2"/>
<dbReference type="AlphaFoldDB" id="A0A1M6X3E9"/>
<keyword evidence="4" id="KW-1185">Reference proteome</keyword>
<evidence type="ECO:0000313" key="3">
    <source>
        <dbReference type="Proteomes" id="UP000184031"/>
    </source>
</evidence>
<evidence type="ECO:0000313" key="2">
    <source>
        <dbReference type="EMBL" id="SHL00444.1"/>
    </source>
</evidence>
<dbReference type="EMBL" id="FOKU01000004">
    <property type="protein sequence ID" value="SFB98208.1"/>
    <property type="molecule type" value="Genomic_DNA"/>
</dbReference>
<dbReference type="Proteomes" id="UP000198940">
    <property type="component" value="Unassembled WGS sequence"/>
</dbReference>
<gene>
    <name evidence="1" type="ORF">SAMN04487891_104177</name>
    <name evidence="2" type="ORF">SAMN05216293_2423</name>
</gene>
<protein>
    <submittedName>
        <fullName evidence="2">Uncharacterized protein</fullName>
    </submittedName>
</protein>
<organism evidence="2 3">
    <name type="scientific">Flagellimonas taeanensis</name>
    <dbReference type="NCBI Taxonomy" id="1005926"/>
    <lineage>
        <taxon>Bacteria</taxon>
        <taxon>Pseudomonadati</taxon>
        <taxon>Bacteroidota</taxon>
        <taxon>Flavobacteriia</taxon>
        <taxon>Flavobacteriales</taxon>
        <taxon>Flavobacteriaceae</taxon>
        <taxon>Flagellimonas</taxon>
    </lineage>
</organism>
<name>A0A1M6X3E9_9FLAO</name>
<comment type="caution">
    <text evidence="2">The sequence shown here is derived from an EMBL/GenBank/DDBJ whole genome shotgun (WGS) entry which is preliminary data.</text>
</comment>
<reference evidence="2 3" key="1">
    <citation type="submission" date="2016-11" db="EMBL/GenBank/DDBJ databases">
        <authorList>
            <person name="Varghese N."/>
            <person name="Submissions S."/>
        </authorList>
    </citation>
    <scope>NUCLEOTIDE SEQUENCE [LARGE SCALE GENOMIC DNA]</scope>
    <source>
        <strain evidence="2 3">CGMCC 1.12174</strain>
        <strain evidence="1 4">DSM 26351</strain>
    </source>
</reference>
<evidence type="ECO:0000313" key="4">
    <source>
        <dbReference type="Proteomes" id="UP000198940"/>
    </source>
</evidence>
<dbReference type="STRING" id="1055723.SAMN05216293_2423"/>
<dbReference type="Proteomes" id="UP000184031">
    <property type="component" value="Unassembled WGS sequence"/>
</dbReference>
<proteinExistence type="predicted"/>